<organism evidence="3 4">
    <name type="scientific">Paenibacillus aquistagni</name>
    <dbReference type="NCBI Taxonomy" id="1852522"/>
    <lineage>
        <taxon>Bacteria</taxon>
        <taxon>Bacillati</taxon>
        <taxon>Bacillota</taxon>
        <taxon>Bacilli</taxon>
        <taxon>Bacillales</taxon>
        <taxon>Paenibacillaceae</taxon>
        <taxon>Paenibacillus</taxon>
    </lineage>
</organism>
<proteinExistence type="predicted"/>
<reference evidence="3 4" key="1">
    <citation type="submission" date="2017-04" db="EMBL/GenBank/DDBJ databases">
        <authorList>
            <person name="Afonso C.L."/>
            <person name="Miller P.J."/>
            <person name="Scott M.A."/>
            <person name="Spackman E."/>
            <person name="Goraichik I."/>
            <person name="Dimitrov K.M."/>
            <person name="Suarez D.L."/>
            <person name="Swayne D.E."/>
        </authorList>
    </citation>
    <scope>NUCLEOTIDE SEQUENCE [LARGE SCALE GENOMIC DNA]</scope>
    <source>
        <strain evidence="3 4">11</strain>
    </source>
</reference>
<gene>
    <name evidence="3" type="ORF">SAMN06295960_3919</name>
</gene>
<dbReference type="GO" id="GO:0051607">
    <property type="term" value="P:defense response to virus"/>
    <property type="evidence" value="ECO:0007669"/>
    <property type="project" value="UniProtKB-KW"/>
</dbReference>
<dbReference type="PANTHER" id="PTHR36700:SF1">
    <property type="entry name" value="CRISPR SYSTEM CMR SUBUNIT CMR4"/>
    <property type="match status" value="1"/>
</dbReference>
<sequence length="302" mass="33686">MKNKKMYYIHCLSPLHVGTGQGVGVVDMPIIRERITEWPFVPGSSIKGVHREYFASKQSEQWLEAAFGTSPNEAGNAGSLVLSDSKLLAFPVASGYGTFAYVTCPLAIKRMIRDAAAVGFPIPDVNLHQWEQVLKNRNEADDESAFITSSSVLACKEYIYLDEFKCKKEQDASAALDTWVDWLSGQLFSDEMSQRIFTERFVLVSDDAFQYFVTMCCEIMTRIRISSDAKIVESGALWTEEYLPVESILYGTIWCDKIHSSSEAITAQSLMKALSGESSLQIGGNISVGKGRVRCRYIEEDC</sequence>
<feature type="domain" description="CRISPR type III-associated protein" evidence="2">
    <location>
        <begin position="9"/>
        <end position="294"/>
    </location>
</feature>
<evidence type="ECO:0000256" key="1">
    <source>
        <dbReference type="ARBA" id="ARBA00023118"/>
    </source>
</evidence>
<protein>
    <submittedName>
        <fullName evidence="3">CRISPR-associated protein Cmr4</fullName>
    </submittedName>
</protein>
<evidence type="ECO:0000313" key="4">
    <source>
        <dbReference type="Proteomes" id="UP000193834"/>
    </source>
</evidence>
<evidence type="ECO:0000313" key="3">
    <source>
        <dbReference type="EMBL" id="SMG55447.1"/>
    </source>
</evidence>
<name>A0A1X7LPL2_9BACL</name>
<keyword evidence="1" id="KW-0051">Antiviral defense</keyword>
<dbReference type="OrthoDB" id="9789361at2"/>
<dbReference type="Pfam" id="PF03787">
    <property type="entry name" value="RAMPs"/>
    <property type="match status" value="1"/>
</dbReference>
<evidence type="ECO:0000259" key="2">
    <source>
        <dbReference type="Pfam" id="PF03787"/>
    </source>
</evidence>
<dbReference type="Proteomes" id="UP000193834">
    <property type="component" value="Unassembled WGS sequence"/>
</dbReference>
<dbReference type="InterPro" id="IPR013410">
    <property type="entry name" value="CRISPR-assoc_RAMP_Cmr4"/>
</dbReference>
<dbReference type="AlphaFoldDB" id="A0A1X7LPL2"/>
<accession>A0A1X7LPL2</accession>
<dbReference type="InterPro" id="IPR005537">
    <property type="entry name" value="RAMP_III_fam"/>
</dbReference>
<dbReference type="EMBL" id="FXAZ01000006">
    <property type="protein sequence ID" value="SMG55447.1"/>
    <property type="molecule type" value="Genomic_DNA"/>
</dbReference>
<dbReference type="NCBIfam" id="TIGR02580">
    <property type="entry name" value="cas_RAMP_Cmr4"/>
    <property type="match status" value="1"/>
</dbReference>
<dbReference type="RefSeq" id="WP_085497082.1">
    <property type="nucleotide sequence ID" value="NZ_FXAZ01000006.1"/>
</dbReference>
<keyword evidence="4" id="KW-1185">Reference proteome</keyword>
<dbReference type="PANTHER" id="PTHR36700">
    <property type="entry name" value="CRISPR SYSTEM CMR SUBUNIT CMR4"/>
    <property type="match status" value="1"/>
</dbReference>
<dbReference type="STRING" id="1852522.SAMN06295960_3919"/>